<comment type="caution">
    <text evidence="1">The sequence shown here is derived from an EMBL/GenBank/DDBJ whole genome shotgun (WGS) entry which is preliminary data.</text>
</comment>
<protein>
    <submittedName>
        <fullName evidence="1">Uncharacterized protein</fullName>
    </submittedName>
</protein>
<accession>A0A5Q6PEP4</accession>
<sequence length="107" mass="12481">MKTIYIETQKKRMGERKAKYLFGVQDEEGFVTTLTFKQFMAHEAEYKEPGSYVQKEVVKALLSQIASFHHKIEYNTWSKQNNPTFLEKVEKLLDMGAKWTKSGILSV</sequence>
<dbReference type="EMBL" id="VUAA01000028">
    <property type="protein sequence ID" value="KAA1253089.1"/>
    <property type="molecule type" value="Genomic_DNA"/>
</dbReference>
<proteinExistence type="predicted"/>
<dbReference type="Proteomes" id="UP000323225">
    <property type="component" value="Unassembled WGS sequence"/>
</dbReference>
<name>A0A5Q6PEP4_VIBCL</name>
<gene>
    <name evidence="1" type="ORF">F0M16_19295</name>
</gene>
<organism evidence="1 2">
    <name type="scientific">Vibrio cholerae</name>
    <dbReference type="NCBI Taxonomy" id="666"/>
    <lineage>
        <taxon>Bacteria</taxon>
        <taxon>Pseudomonadati</taxon>
        <taxon>Pseudomonadota</taxon>
        <taxon>Gammaproteobacteria</taxon>
        <taxon>Vibrionales</taxon>
        <taxon>Vibrionaceae</taxon>
        <taxon>Vibrio</taxon>
    </lineage>
</organism>
<evidence type="ECO:0000313" key="2">
    <source>
        <dbReference type="Proteomes" id="UP000323225"/>
    </source>
</evidence>
<dbReference type="AlphaFoldDB" id="A0A5Q6PEP4"/>
<reference evidence="1 2" key="1">
    <citation type="submission" date="2019-09" db="EMBL/GenBank/DDBJ databases">
        <authorList>
            <person name="Kritzky A."/>
            <person name="Schelkanova E.Y."/>
            <person name="Alkhova Z.V."/>
            <person name="Smirnova N.I."/>
        </authorList>
    </citation>
    <scope>NUCLEOTIDE SEQUENCE [LARGE SCALE GENOMIC DNA]</scope>
    <source>
        <strain evidence="1 2">M1526</strain>
    </source>
</reference>
<evidence type="ECO:0000313" key="1">
    <source>
        <dbReference type="EMBL" id="KAA1253089.1"/>
    </source>
</evidence>